<protein>
    <submittedName>
        <fullName evidence="2">N-acetyltransferase</fullName>
    </submittedName>
</protein>
<dbReference type="AlphaFoldDB" id="A0A3E1NTM4"/>
<dbReference type="Gene3D" id="3.40.630.30">
    <property type="match status" value="1"/>
</dbReference>
<organism evidence="2 3">
    <name type="scientific">Chitinophaga silvisoli</name>
    <dbReference type="NCBI Taxonomy" id="2291814"/>
    <lineage>
        <taxon>Bacteria</taxon>
        <taxon>Pseudomonadati</taxon>
        <taxon>Bacteroidota</taxon>
        <taxon>Chitinophagia</taxon>
        <taxon>Chitinophagales</taxon>
        <taxon>Chitinophagaceae</taxon>
        <taxon>Chitinophaga</taxon>
    </lineage>
</organism>
<accession>A0A3E1NTM4</accession>
<evidence type="ECO:0000259" key="1">
    <source>
        <dbReference type="PROSITE" id="PS51186"/>
    </source>
</evidence>
<name>A0A3E1NTM4_9BACT</name>
<feature type="domain" description="N-acetyltransferase" evidence="1">
    <location>
        <begin position="4"/>
        <end position="136"/>
    </location>
</feature>
<evidence type="ECO:0000313" key="2">
    <source>
        <dbReference type="EMBL" id="RFM31108.1"/>
    </source>
</evidence>
<sequence>MPDVVIKTGKEQMDLQTVHQFLSQESYWAKGIPFEMVADALSHSYCTGAFLDGQQIGFGRLITDYTTFAWFADFFVLPEYHGRGVAKQMLTHILSQPWTKRLRRKMLATKDAHTLYEKFEFTALASPDRIMEIFQPDIHLHI</sequence>
<dbReference type="OrthoDB" id="3216107at2"/>
<keyword evidence="3" id="KW-1185">Reference proteome</keyword>
<gene>
    <name evidence="2" type="ORF">DXN04_30165</name>
</gene>
<dbReference type="InterPro" id="IPR053144">
    <property type="entry name" value="Acetyltransferase_Butenolide"/>
</dbReference>
<keyword evidence="2" id="KW-0808">Transferase</keyword>
<dbReference type="SUPFAM" id="SSF55729">
    <property type="entry name" value="Acyl-CoA N-acyltransferases (Nat)"/>
    <property type="match status" value="1"/>
</dbReference>
<dbReference type="EMBL" id="QTJV01000016">
    <property type="protein sequence ID" value="RFM31108.1"/>
    <property type="molecule type" value="Genomic_DNA"/>
</dbReference>
<dbReference type="Proteomes" id="UP000261174">
    <property type="component" value="Unassembled WGS sequence"/>
</dbReference>
<dbReference type="PANTHER" id="PTHR43233:SF1">
    <property type="entry name" value="FAMILY N-ACETYLTRANSFERASE, PUTATIVE (AFU_ORTHOLOGUE AFUA_6G03350)-RELATED"/>
    <property type="match status" value="1"/>
</dbReference>
<dbReference type="GO" id="GO:0016747">
    <property type="term" value="F:acyltransferase activity, transferring groups other than amino-acyl groups"/>
    <property type="evidence" value="ECO:0007669"/>
    <property type="project" value="InterPro"/>
</dbReference>
<evidence type="ECO:0000313" key="3">
    <source>
        <dbReference type="Proteomes" id="UP000261174"/>
    </source>
</evidence>
<dbReference type="PROSITE" id="PS51186">
    <property type="entry name" value="GNAT"/>
    <property type="match status" value="1"/>
</dbReference>
<reference evidence="2 3" key="1">
    <citation type="submission" date="2018-08" db="EMBL/GenBank/DDBJ databases">
        <title>Chitinophaga sp. K20C18050901, a novel bacterium isolated from forest soil.</title>
        <authorList>
            <person name="Wang C."/>
        </authorList>
    </citation>
    <scope>NUCLEOTIDE SEQUENCE [LARGE SCALE GENOMIC DNA]</scope>
    <source>
        <strain evidence="2 3">K20C18050901</strain>
    </source>
</reference>
<dbReference type="Pfam" id="PF13508">
    <property type="entry name" value="Acetyltransf_7"/>
    <property type="match status" value="1"/>
</dbReference>
<comment type="caution">
    <text evidence="2">The sequence shown here is derived from an EMBL/GenBank/DDBJ whole genome shotgun (WGS) entry which is preliminary data.</text>
</comment>
<dbReference type="InterPro" id="IPR016181">
    <property type="entry name" value="Acyl_CoA_acyltransferase"/>
</dbReference>
<dbReference type="CDD" id="cd04301">
    <property type="entry name" value="NAT_SF"/>
    <property type="match status" value="1"/>
</dbReference>
<dbReference type="PANTHER" id="PTHR43233">
    <property type="entry name" value="FAMILY N-ACETYLTRANSFERASE, PUTATIVE (AFU_ORTHOLOGUE AFUA_6G03350)-RELATED"/>
    <property type="match status" value="1"/>
</dbReference>
<proteinExistence type="predicted"/>
<dbReference type="InterPro" id="IPR000182">
    <property type="entry name" value="GNAT_dom"/>
</dbReference>